<organism evidence="1 2">
    <name type="scientific">Photorhabdus cinerea</name>
    <dbReference type="NCBI Taxonomy" id="471575"/>
    <lineage>
        <taxon>Bacteria</taxon>
        <taxon>Pseudomonadati</taxon>
        <taxon>Pseudomonadota</taxon>
        <taxon>Gammaproteobacteria</taxon>
        <taxon>Enterobacterales</taxon>
        <taxon>Morganellaceae</taxon>
        <taxon>Photorhabdus</taxon>
    </lineage>
</organism>
<dbReference type="AlphaFoldDB" id="A0A7X5QHG6"/>
<dbReference type="EMBL" id="PUJW01000038">
    <property type="protein sequence ID" value="NHB94448.1"/>
    <property type="molecule type" value="Genomic_DNA"/>
</dbReference>
<sequence>MTPVAGGLTVQTSVYIDGGSQQKGADAGSVDMSGITKQINGAIDKAITVQLTKTGSPLWNATYGRR</sequence>
<evidence type="ECO:0000313" key="1">
    <source>
        <dbReference type="EMBL" id="NHB94448.1"/>
    </source>
</evidence>
<dbReference type="Proteomes" id="UP000591844">
    <property type="component" value="Unassembled WGS sequence"/>
</dbReference>
<name>A0A7X5QHG6_9GAMM</name>
<proteinExistence type="predicted"/>
<gene>
    <name evidence="1" type="ORF">C5469_20845</name>
</gene>
<accession>A0A7X5QHG6</accession>
<comment type="caution">
    <text evidence="1">The sequence shown here is derived from an EMBL/GenBank/DDBJ whole genome shotgun (WGS) entry which is preliminary data.</text>
</comment>
<protein>
    <submittedName>
        <fullName evidence="1">Uncharacterized protein</fullName>
    </submittedName>
</protein>
<reference evidence="1 2" key="1">
    <citation type="submission" date="2018-02" db="EMBL/GenBank/DDBJ databases">
        <authorList>
            <person name="Machado R.A."/>
        </authorList>
    </citation>
    <scope>NUCLEOTIDE SEQUENCE [LARGE SCALE GENOMIC DNA]</scope>
    <source>
        <strain evidence="1 2">DSM 19724</strain>
    </source>
</reference>
<keyword evidence="2" id="KW-1185">Reference proteome</keyword>
<evidence type="ECO:0000313" key="2">
    <source>
        <dbReference type="Proteomes" id="UP000591844"/>
    </source>
</evidence>
<dbReference type="RefSeq" id="WP_166310367.1">
    <property type="nucleotide sequence ID" value="NZ_CAWPIB010000038.1"/>
</dbReference>